<evidence type="ECO:0000313" key="4">
    <source>
        <dbReference type="Proteomes" id="UP000028990"/>
    </source>
</evidence>
<evidence type="ECO:0000256" key="1">
    <source>
        <dbReference type="SAM" id="MobiDB-lite"/>
    </source>
</evidence>
<proteinExistence type="predicted"/>
<feature type="chain" id="PRO_5001872407" description="Secreted protein" evidence="2">
    <location>
        <begin position="21"/>
        <end position="101"/>
    </location>
</feature>
<keyword evidence="4" id="KW-1185">Reference proteome</keyword>
<accession>A0A091E1Q4</accession>
<evidence type="ECO:0000313" key="3">
    <source>
        <dbReference type="EMBL" id="KFO38284.1"/>
    </source>
</evidence>
<keyword evidence="2" id="KW-0732">Signal</keyword>
<dbReference type="AlphaFoldDB" id="A0A091E1Q4"/>
<evidence type="ECO:0008006" key="5">
    <source>
        <dbReference type="Google" id="ProtNLM"/>
    </source>
</evidence>
<feature type="signal peptide" evidence="2">
    <location>
        <begin position="1"/>
        <end position="20"/>
    </location>
</feature>
<protein>
    <recommendedName>
        <fullName evidence="5">Secreted protein</fullName>
    </recommendedName>
</protein>
<feature type="region of interest" description="Disordered" evidence="1">
    <location>
        <begin position="64"/>
        <end position="85"/>
    </location>
</feature>
<dbReference type="Proteomes" id="UP000028990">
    <property type="component" value="Unassembled WGS sequence"/>
</dbReference>
<name>A0A091E1Q4_FUKDA</name>
<sequence>MWALLWVQGAPRWLRGLCCARPPTAVGPMHQLGHRSTQLGSCSPADDSSRNVWADSKAFVSPLSTNSSEAKAAGGVPKAHDDTLQRHPLLRRKRFMMRPFD</sequence>
<gene>
    <name evidence="3" type="ORF">H920_00318</name>
</gene>
<reference evidence="3 4" key="1">
    <citation type="submission" date="2013-11" db="EMBL/GenBank/DDBJ databases">
        <title>The Damaraland mole rat (Fukomys damarensis) genome and evolution of African mole rats.</title>
        <authorList>
            <person name="Gladyshev V.N."/>
            <person name="Fang X."/>
        </authorList>
    </citation>
    <scope>NUCLEOTIDE SEQUENCE [LARGE SCALE GENOMIC DNA]</scope>
    <source>
        <tissue evidence="3">Liver</tissue>
    </source>
</reference>
<dbReference type="EMBL" id="KN120564">
    <property type="protein sequence ID" value="KFO38284.1"/>
    <property type="molecule type" value="Genomic_DNA"/>
</dbReference>
<evidence type="ECO:0000256" key="2">
    <source>
        <dbReference type="SAM" id="SignalP"/>
    </source>
</evidence>
<organism evidence="3 4">
    <name type="scientific">Fukomys damarensis</name>
    <name type="common">Damaraland mole rat</name>
    <name type="synonym">Cryptomys damarensis</name>
    <dbReference type="NCBI Taxonomy" id="885580"/>
    <lineage>
        <taxon>Eukaryota</taxon>
        <taxon>Metazoa</taxon>
        <taxon>Chordata</taxon>
        <taxon>Craniata</taxon>
        <taxon>Vertebrata</taxon>
        <taxon>Euteleostomi</taxon>
        <taxon>Mammalia</taxon>
        <taxon>Eutheria</taxon>
        <taxon>Euarchontoglires</taxon>
        <taxon>Glires</taxon>
        <taxon>Rodentia</taxon>
        <taxon>Hystricomorpha</taxon>
        <taxon>Bathyergidae</taxon>
        <taxon>Fukomys</taxon>
    </lineage>
</organism>